<dbReference type="RefSeq" id="WP_051391982.1">
    <property type="nucleotide sequence ID" value="NZ_CP019239.1"/>
</dbReference>
<dbReference type="Proteomes" id="UP000186110">
    <property type="component" value="Chromosome"/>
</dbReference>
<dbReference type="KEGG" id="rsb:RS694_13785"/>
<dbReference type="InterPro" id="IPR014917">
    <property type="entry name" value="DUF1800"/>
</dbReference>
<evidence type="ECO:0008006" key="3">
    <source>
        <dbReference type="Google" id="ProtNLM"/>
    </source>
</evidence>
<dbReference type="PANTHER" id="PTHR43737">
    <property type="entry name" value="BLL7424 PROTEIN"/>
    <property type="match status" value="1"/>
</dbReference>
<dbReference type="AlphaFoldDB" id="A0A1P8KC25"/>
<dbReference type="PANTHER" id="PTHR43737:SF1">
    <property type="entry name" value="DUF1501 DOMAIN-CONTAINING PROTEIN"/>
    <property type="match status" value="1"/>
</dbReference>
<evidence type="ECO:0000313" key="1">
    <source>
        <dbReference type="EMBL" id="APW43496.1"/>
    </source>
</evidence>
<accession>A0A1P8KC25</accession>
<proteinExistence type="predicted"/>
<dbReference type="STRING" id="1484693.RS694_13785"/>
<name>A0A1P8KC25_9BURK</name>
<gene>
    <name evidence="1" type="ORF">RS694_13785</name>
</gene>
<dbReference type="eggNOG" id="COG5267">
    <property type="taxonomic scope" value="Bacteria"/>
</dbReference>
<protein>
    <recommendedName>
        <fullName evidence="3">DUF1800 domain-containing protein</fullName>
    </recommendedName>
</protein>
<dbReference type="Pfam" id="PF08811">
    <property type="entry name" value="DUF1800"/>
    <property type="match status" value="1"/>
</dbReference>
<reference evidence="1 2" key="1">
    <citation type="submission" date="2017-01" db="EMBL/GenBank/DDBJ databases">
        <authorList>
            <person name="Mah S.A."/>
            <person name="Swanson W.J."/>
            <person name="Moy G.W."/>
            <person name="Vacquier V.D."/>
        </authorList>
    </citation>
    <scope>NUCLEOTIDE SEQUENCE [LARGE SCALE GENOMIC DNA]</scope>
    <source>
        <strain evidence="1 2">DSM 22694</strain>
    </source>
</reference>
<dbReference type="EMBL" id="CP019239">
    <property type="protein sequence ID" value="APW43496.1"/>
    <property type="molecule type" value="Genomic_DNA"/>
</dbReference>
<organism evidence="1 2">
    <name type="scientific">Rhodoferax saidenbachensis</name>
    <dbReference type="NCBI Taxonomy" id="1484693"/>
    <lineage>
        <taxon>Bacteria</taxon>
        <taxon>Pseudomonadati</taxon>
        <taxon>Pseudomonadota</taxon>
        <taxon>Betaproteobacteria</taxon>
        <taxon>Burkholderiales</taxon>
        <taxon>Comamonadaceae</taxon>
        <taxon>Rhodoferax</taxon>
    </lineage>
</organism>
<keyword evidence="2" id="KW-1185">Reference proteome</keyword>
<evidence type="ECO:0000313" key="2">
    <source>
        <dbReference type="Proteomes" id="UP000186110"/>
    </source>
</evidence>
<sequence>MPYEETDTLATEAVADLATERWVQRAALTGLAGLLAACSTPGGRLLQRPGQQYSRANTPEEAARFLLQAQFSASDAEIAAVQQHTYADWLAQQFDAPLGQTGWDWLNERGYGVIDNTTRYFDHFYPGDYMLWNQLMTAPDAVRKRLALALSEFFVVSLTGLDFAWRSHALAHYWDTLARHALGNFRDLLEEVTLNPAMGHYLNTKGNQKENAATGRVPDENYAREVMQLFTIGLVQLNPDGSEKTGANGQRLETYAQSDVTQLARVFTGYDFDQRQNVTVVIDPEGKRKVGNTNFAKQRMAFTANRHSELEARFLGTVIPAKTSGGDALKIALDALFHHPNVGPFLGRQMIQRLVTSNPSPAYVARVSAVFADNGAGVRGDLRAMFAAILLDDEARSPAGLRDPRFGHLREPMLRLVQWGRTFGITSAQGSWKMGDLSNPATQLGQSPLRSPSVFNFFRPGYVPPATQMAAAGASAPEFQIVTESSVAGYINYLQGVVRNGIYVNDPDLPNNVSNSKSQKSGFDIKASYSTELALAPDAKALVARLNLLLCAGQLPAALQARMVTALNATPLNATSPPDKRLDRVAAAVLLTMAAPQYLVQK</sequence>